<reference evidence="2 3" key="1">
    <citation type="submission" date="2018-11" db="EMBL/GenBank/DDBJ databases">
        <title>Complete genome sequencing of the Actinobacteria Serinibacter sp. K3-2.</title>
        <authorList>
            <person name="Rakitin A.L."/>
            <person name="Beletsky A.V."/>
            <person name="Mardanov A.V."/>
            <person name="Ravin N.V."/>
            <person name="Gromova A.S."/>
            <person name="Filippova S.N."/>
            <person name="Gal'Chenko V.F."/>
        </authorList>
    </citation>
    <scope>NUCLEOTIDE SEQUENCE [LARGE SCALE GENOMIC DNA]</scope>
    <source>
        <strain evidence="2 3">K3-2</strain>
    </source>
</reference>
<protein>
    <submittedName>
        <fullName evidence="2">Uncharacterized protein</fullName>
    </submittedName>
</protein>
<sequence length="175" mass="17973">MTSSSRGTRVAGWILVPLGLVALLGALALVLGPGLRTAEPAPFGQSMTVSLPAGDAGVYVTPSDVWSQISCTAEVGGEERALRPDMTMQDLVVPQRWEARGNLAMERAGTLEITCDGPVDGGQFTVGPVVSFFTLIGAGLLGVLGAVLIVVGGVLLAVGRRRGTGTQPSSARTSW</sequence>
<gene>
    <name evidence="2" type="ORF">SERN_1306</name>
</gene>
<dbReference type="AlphaFoldDB" id="A0A4Z1E3G5"/>
<proteinExistence type="predicted"/>
<dbReference type="RefSeq" id="WP_135849325.1">
    <property type="nucleotide sequence ID" value="NZ_RHPJ01000002.1"/>
</dbReference>
<dbReference type="Proteomes" id="UP000297318">
    <property type="component" value="Unassembled WGS sequence"/>
</dbReference>
<organism evidence="2 3">
    <name type="scientific">Serinibacter arcticus</name>
    <dbReference type="NCBI Taxonomy" id="1655435"/>
    <lineage>
        <taxon>Bacteria</taxon>
        <taxon>Bacillati</taxon>
        <taxon>Actinomycetota</taxon>
        <taxon>Actinomycetes</taxon>
        <taxon>Micrococcales</taxon>
        <taxon>Beutenbergiaceae</taxon>
        <taxon>Serinibacter</taxon>
    </lineage>
</organism>
<feature type="transmembrane region" description="Helical" evidence="1">
    <location>
        <begin position="12"/>
        <end position="32"/>
    </location>
</feature>
<keyword evidence="1" id="KW-0812">Transmembrane</keyword>
<dbReference type="EMBL" id="RHPJ01000002">
    <property type="protein sequence ID" value="TGO05302.1"/>
    <property type="molecule type" value="Genomic_DNA"/>
</dbReference>
<evidence type="ECO:0000313" key="3">
    <source>
        <dbReference type="Proteomes" id="UP000297318"/>
    </source>
</evidence>
<accession>A0A4Z1E3G5</accession>
<comment type="caution">
    <text evidence="2">The sequence shown here is derived from an EMBL/GenBank/DDBJ whole genome shotgun (WGS) entry which is preliminary data.</text>
</comment>
<feature type="transmembrane region" description="Helical" evidence="1">
    <location>
        <begin position="132"/>
        <end position="158"/>
    </location>
</feature>
<keyword evidence="1" id="KW-1133">Transmembrane helix</keyword>
<evidence type="ECO:0000256" key="1">
    <source>
        <dbReference type="SAM" id="Phobius"/>
    </source>
</evidence>
<evidence type="ECO:0000313" key="2">
    <source>
        <dbReference type="EMBL" id="TGO05302.1"/>
    </source>
</evidence>
<keyword evidence="1" id="KW-0472">Membrane</keyword>
<name>A0A4Z1E3G5_9MICO</name>
<dbReference type="OrthoDB" id="5116894at2"/>
<keyword evidence="3" id="KW-1185">Reference proteome</keyword>